<comment type="subcellular location">
    <subcellularLocation>
        <location evidence="1">Cell membrane</location>
        <topology evidence="1">Multi-pass membrane protein</topology>
    </subcellularLocation>
</comment>
<feature type="domain" description="MacB-like periplasmic core" evidence="9">
    <location>
        <begin position="21"/>
        <end position="238"/>
    </location>
</feature>
<keyword evidence="4 7" id="KW-1133">Transmembrane helix</keyword>
<keyword evidence="5 7" id="KW-0472">Membrane</keyword>
<dbReference type="EMBL" id="BAABJP010000043">
    <property type="protein sequence ID" value="GAA5170334.1"/>
    <property type="molecule type" value="Genomic_DNA"/>
</dbReference>
<keyword evidence="3 7" id="KW-0812">Transmembrane</keyword>
<evidence type="ECO:0000256" key="5">
    <source>
        <dbReference type="ARBA" id="ARBA00023136"/>
    </source>
</evidence>
<comment type="similarity">
    <text evidence="6">Belongs to the ABC-4 integral membrane protein family.</text>
</comment>
<accession>A0ABP9R1D9</accession>
<dbReference type="Pfam" id="PF02687">
    <property type="entry name" value="FtsX"/>
    <property type="match status" value="1"/>
</dbReference>
<dbReference type="InterPro" id="IPR050250">
    <property type="entry name" value="Macrolide_Exporter_MacB"/>
</dbReference>
<protein>
    <submittedName>
        <fullName evidence="10">ABC transporter permease</fullName>
    </submittedName>
</protein>
<dbReference type="InterPro" id="IPR025857">
    <property type="entry name" value="MacB_PCD"/>
</dbReference>
<evidence type="ECO:0000259" key="9">
    <source>
        <dbReference type="Pfam" id="PF12704"/>
    </source>
</evidence>
<dbReference type="PANTHER" id="PTHR30572">
    <property type="entry name" value="MEMBRANE COMPONENT OF TRANSPORTER-RELATED"/>
    <property type="match status" value="1"/>
</dbReference>
<feature type="transmembrane region" description="Helical" evidence="7">
    <location>
        <begin position="366"/>
        <end position="388"/>
    </location>
</feature>
<evidence type="ECO:0000313" key="10">
    <source>
        <dbReference type="EMBL" id="GAA5170334.1"/>
    </source>
</evidence>
<evidence type="ECO:0000256" key="4">
    <source>
        <dbReference type="ARBA" id="ARBA00022989"/>
    </source>
</evidence>
<feature type="transmembrane region" description="Helical" evidence="7">
    <location>
        <begin position="21"/>
        <end position="42"/>
    </location>
</feature>
<dbReference type="RefSeq" id="WP_185063604.1">
    <property type="nucleotide sequence ID" value="NZ_BAABJP010000043.1"/>
</dbReference>
<dbReference type="Proteomes" id="UP001428817">
    <property type="component" value="Unassembled WGS sequence"/>
</dbReference>
<evidence type="ECO:0000256" key="7">
    <source>
        <dbReference type="SAM" id="Phobius"/>
    </source>
</evidence>
<evidence type="ECO:0000259" key="8">
    <source>
        <dbReference type="Pfam" id="PF02687"/>
    </source>
</evidence>
<dbReference type="InterPro" id="IPR003838">
    <property type="entry name" value="ABC3_permease_C"/>
</dbReference>
<evidence type="ECO:0000256" key="1">
    <source>
        <dbReference type="ARBA" id="ARBA00004651"/>
    </source>
</evidence>
<reference evidence="11" key="1">
    <citation type="journal article" date="2019" name="Int. J. Syst. Evol. Microbiol.">
        <title>The Global Catalogue of Microorganisms (GCM) 10K type strain sequencing project: providing services to taxonomists for standard genome sequencing and annotation.</title>
        <authorList>
            <consortium name="The Broad Institute Genomics Platform"/>
            <consortium name="The Broad Institute Genome Sequencing Center for Infectious Disease"/>
            <person name="Wu L."/>
            <person name="Ma J."/>
        </authorList>
    </citation>
    <scope>NUCLEOTIDE SEQUENCE [LARGE SCALE GENOMIC DNA]</scope>
    <source>
        <strain evidence="11">JCM 18303</strain>
    </source>
</reference>
<evidence type="ECO:0000256" key="3">
    <source>
        <dbReference type="ARBA" id="ARBA00022692"/>
    </source>
</evidence>
<sequence>MNLREAFTIAFRSMRINRLRSALTTLGIVIGVSAVIILVGLGNGMQAGFNENFGKLGTQIVITKTAGSVPGGGAAKDLKDSDVKALENKNNAPDISQVLPVVGGTALMAYNQHQFRANVAGSTDDYMEMANRELVAGRMFTKQEAQRKERLVILGPNPVAELFAGDSSGAIGKNVRVGRVNFEVIGVVKSNGQDDDTAIMPIGAARSYLLGGPDTVQSIIVRAGSTAQVPAALEQVTNVLSEQHLIRDPSKRDFEAKALQSLLDQANQFLFYLQLFTVAVAGISLVVGGIGVANIMLVSVTERTREIGIRKAIGARRSAIMKQFLIESTVLAGIGGLVGIFIGVSITVAGAILIPQVAPTFGAPQIDYTAIAVAFLVSLAIGLIAGGYPANRASKLRPIEALRYQ</sequence>
<evidence type="ECO:0000256" key="2">
    <source>
        <dbReference type="ARBA" id="ARBA00022475"/>
    </source>
</evidence>
<feature type="transmembrane region" description="Helical" evidence="7">
    <location>
        <begin position="269"/>
        <end position="297"/>
    </location>
</feature>
<organism evidence="10 11">
    <name type="scientific">Pseudonocardia eucalypti</name>
    <dbReference type="NCBI Taxonomy" id="648755"/>
    <lineage>
        <taxon>Bacteria</taxon>
        <taxon>Bacillati</taxon>
        <taxon>Actinomycetota</taxon>
        <taxon>Actinomycetes</taxon>
        <taxon>Pseudonocardiales</taxon>
        <taxon>Pseudonocardiaceae</taxon>
        <taxon>Pseudonocardia</taxon>
    </lineage>
</organism>
<evidence type="ECO:0000313" key="11">
    <source>
        <dbReference type="Proteomes" id="UP001428817"/>
    </source>
</evidence>
<keyword evidence="11" id="KW-1185">Reference proteome</keyword>
<comment type="caution">
    <text evidence="10">The sequence shown here is derived from an EMBL/GenBank/DDBJ whole genome shotgun (WGS) entry which is preliminary data.</text>
</comment>
<name>A0ABP9R1D9_9PSEU</name>
<dbReference type="Pfam" id="PF12704">
    <property type="entry name" value="MacB_PCD"/>
    <property type="match status" value="1"/>
</dbReference>
<feature type="transmembrane region" description="Helical" evidence="7">
    <location>
        <begin position="330"/>
        <end position="354"/>
    </location>
</feature>
<dbReference type="PANTHER" id="PTHR30572:SF4">
    <property type="entry name" value="ABC TRANSPORTER PERMEASE YTRF"/>
    <property type="match status" value="1"/>
</dbReference>
<feature type="domain" description="ABC3 transporter permease C-terminal" evidence="8">
    <location>
        <begin position="279"/>
        <end position="397"/>
    </location>
</feature>
<evidence type="ECO:0000256" key="6">
    <source>
        <dbReference type="ARBA" id="ARBA00038076"/>
    </source>
</evidence>
<proteinExistence type="inferred from homology"/>
<keyword evidence="2" id="KW-1003">Cell membrane</keyword>
<gene>
    <name evidence="10" type="ORF">GCM10023321_67370</name>
</gene>